<proteinExistence type="predicted"/>
<dbReference type="EMBL" id="JAVDXU010000001">
    <property type="protein sequence ID" value="MDR7268140.1"/>
    <property type="molecule type" value="Genomic_DNA"/>
</dbReference>
<reference evidence="1 2" key="1">
    <citation type="submission" date="2023-07" db="EMBL/GenBank/DDBJ databases">
        <title>Sorghum-associated microbial communities from plants grown in Nebraska, USA.</title>
        <authorList>
            <person name="Schachtman D."/>
        </authorList>
    </citation>
    <scope>NUCLEOTIDE SEQUENCE [LARGE SCALE GENOMIC DNA]</scope>
    <source>
        <strain evidence="1 2">BE314</strain>
    </source>
</reference>
<name>A0ABU1YH18_ROSSA</name>
<sequence>MSDKKHERRIYVPPGHELRRTGGESVRSEGVDTRISYFEVVDPSGGRVGRYVIREARATDAPFAASVTVEAVE</sequence>
<protein>
    <submittedName>
        <fullName evidence="1">Uncharacterized protein</fullName>
    </submittedName>
</protein>
<comment type="caution">
    <text evidence="1">The sequence shown here is derived from an EMBL/GenBank/DDBJ whole genome shotgun (WGS) entry which is preliminary data.</text>
</comment>
<organism evidence="1 2">
    <name type="scientific">Roseateles saccharophilus</name>
    <name type="common">Pseudomonas saccharophila</name>
    <dbReference type="NCBI Taxonomy" id="304"/>
    <lineage>
        <taxon>Bacteria</taxon>
        <taxon>Pseudomonadati</taxon>
        <taxon>Pseudomonadota</taxon>
        <taxon>Betaproteobacteria</taxon>
        <taxon>Burkholderiales</taxon>
        <taxon>Sphaerotilaceae</taxon>
        <taxon>Roseateles</taxon>
    </lineage>
</organism>
<accession>A0ABU1YH18</accession>
<evidence type="ECO:0000313" key="1">
    <source>
        <dbReference type="EMBL" id="MDR7268140.1"/>
    </source>
</evidence>
<evidence type="ECO:0000313" key="2">
    <source>
        <dbReference type="Proteomes" id="UP001180453"/>
    </source>
</evidence>
<dbReference type="Proteomes" id="UP001180453">
    <property type="component" value="Unassembled WGS sequence"/>
</dbReference>
<keyword evidence="2" id="KW-1185">Reference proteome</keyword>
<dbReference type="RefSeq" id="WP_310261112.1">
    <property type="nucleotide sequence ID" value="NZ_JAVDXU010000001.1"/>
</dbReference>
<gene>
    <name evidence="1" type="ORF">J2X20_000769</name>
</gene>